<name>A0A2S4RRC5_CITAM</name>
<feature type="transmembrane region" description="Helical" evidence="1">
    <location>
        <begin position="27"/>
        <end position="45"/>
    </location>
</feature>
<feature type="transmembrane region" description="Helical" evidence="1">
    <location>
        <begin position="100"/>
        <end position="119"/>
    </location>
</feature>
<protein>
    <submittedName>
        <fullName evidence="2">Uncharacterized protein</fullName>
    </submittedName>
</protein>
<accession>A0A2S4RRC5</accession>
<dbReference type="AlphaFoldDB" id="A0A2S4RRC5"/>
<feature type="transmembrane region" description="Helical" evidence="1">
    <location>
        <begin position="52"/>
        <end position="71"/>
    </location>
</feature>
<dbReference type="EMBL" id="PQLX01000012">
    <property type="protein sequence ID" value="POU61288.1"/>
    <property type="molecule type" value="Genomic_DNA"/>
</dbReference>
<dbReference type="OrthoDB" id="9931804at2"/>
<reference evidence="2 3" key="1">
    <citation type="submission" date="2018-01" db="EMBL/GenBank/DDBJ databases">
        <title>Complete genome sequences of 14 Citrobacter spp. isolated from plant in Canada.</title>
        <authorList>
            <person name="Bhandare S.G."/>
            <person name="Colavecchio A."/>
            <person name="Jeukens J."/>
            <person name="Emond-Rheault J.-G."/>
            <person name="Freschi L."/>
            <person name="Hamel J."/>
            <person name="Kukavica-Ibrulj I."/>
            <person name="Levesque R."/>
            <person name="Goodridge L."/>
        </authorList>
    </citation>
    <scope>NUCLEOTIDE SEQUENCE [LARGE SCALE GENOMIC DNA]</scope>
    <source>
        <strain evidence="2 3">S1285</strain>
    </source>
</reference>
<evidence type="ECO:0000256" key="1">
    <source>
        <dbReference type="SAM" id="Phobius"/>
    </source>
</evidence>
<keyword evidence="1" id="KW-1133">Transmembrane helix</keyword>
<proteinExistence type="predicted"/>
<keyword evidence="1" id="KW-0472">Membrane</keyword>
<evidence type="ECO:0000313" key="3">
    <source>
        <dbReference type="Proteomes" id="UP000237003"/>
    </source>
</evidence>
<sequence>MTNNTPEEMDGIDVQKYNLLDKRFDRFFATAFYSQIIGAILYEFCKLIFLKLIAIPLFLVAIVSIFHVFYLNSYLEPIRWKLHNTSKGEVLASKFSNLEFYLITIGLIIYDIAAMFQMII</sequence>
<dbReference type="Proteomes" id="UP000237003">
    <property type="component" value="Unassembled WGS sequence"/>
</dbReference>
<organism evidence="2 3">
    <name type="scientific">Citrobacter amalonaticus</name>
    <dbReference type="NCBI Taxonomy" id="35703"/>
    <lineage>
        <taxon>Bacteria</taxon>
        <taxon>Pseudomonadati</taxon>
        <taxon>Pseudomonadota</taxon>
        <taxon>Gammaproteobacteria</taxon>
        <taxon>Enterobacterales</taxon>
        <taxon>Enterobacteriaceae</taxon>
        <taxon>Citrobacter</taxon>
    </lineage>
</organism>
<evidence type="ECO:0000313" key="2">
    <source>
        <dbReference type="EMBL" id="POU61288.1"/>
    </source>
</evidence>
<dbReference type="RefSeq" id="WP_103776779.1">
    <property type="nucleotide sequence ID" value="NZ_PQLX01000012.1"/>
</dbReference>
<gene>
    <name evidence="2" type="ORF">C3430_23445</name>
</gene>
<keyword evidence="1" id="KW-0812">Transmembrane</keyword>
<comment type="caution">
    <text evidence="2">The sequence shown here is derived from an EMBL/GenBank/DDBJ whole genome shotgun (WGS) entry which is preliminary data.</text>
</comment>